<protein>
    <submittedName>
        <fullName evidence="1">Uncharacterized protein</fullName>
    </submittedName>
</protein>
<comment type="caution">
    <text evidence="1">The sequence shown here is derived from an EMBL/GenBank/DDBJ whole genome shotgun (WGS) entry which is preliminary data.</text>
</comment>
<proteinExistence type="predicted"/>
<gene>
    <name evidence="1" type="ORF">DVH24_038689</name>
</gene>
<organism evidence="1 2">
    <name type="scientific">Malus domestica</name>
    <name type="common">Apple</name>
    <name type="synonym">Pyrus malus</name>
    <dbReference type="NCBI Taxonomy" id="3750"/>
    <lineage>
        <taxon>Eukaryota</taxon>
        <taxon>Viridiplantae</taxon>
        <taxon>Streptophyta</taxon>
        <taxon>Embryophyta</taxon>
        <taxon>Tracheophyta</taxon>
        <taxon>Spermatophyta</taxon>
        <taxon>Magnoliopsida</taxon>
        <taxon>eudicotyledons</taxon>
        <taxon>Gunneridae</taxon>
        <taxon>Pentapetalae</taxon>
        <taxon>rosids</taxon>
        <taxon>fabids</taxon>
        <taxon>Rosales</taxon>
        <taxon>Rosaceae</taxon>
        <taxon>Amygdaloideae</taxon>
        <taxon>Maleae</taxon>
        <taxon>Malus</taxon>
    </lineage>
</organism>
<evidence type="ECO:0000313" key="1">
    <source>
        <dbReference type="EMBL" id="RXI04415.1"/>
    </source>
</evidence>
<dbReference type="EMBL" id="RDQH01000329">
    <property type="protein sequence ID" value="RXI04415.1"/>
    <property type="molecule type" value="Genomic_DNA"/>
</dbReference>
<dbReference type="Proteomes" id="UP000290289">
    <property type="component" value="Chromosome 3"/>
</dbReference>
<name>A0A498KF94_MALDO</name>
<accession>A0A498KF94</accession>
<sequence length="127" mass="14096">MESEELGVGASGGIEDFGGSNQSFNHRCHHFKQTSSLSFVICRLLQKLDLFKLATTVEARSGRRSRLAPFSKILSHLGVLDECCSAAILESEDTQKEEEEEESRGISKDFCFVKVRTAHLSGQCRDV</sequence>
<reference evidence="1 2" key="1">
    <citation type="submission" date="2018-10" db="EMBL/GenBank/DDBJ databases">
        <title>A high-quality apple genome assembly.</title>
        <authorList>
            <person name="Hu J."/>
        </authorList>
    </citation>
    <scope>NUCLEOTIDE SEQUENCE [LARGE SCALE GENOMIC DNA]</scope>
    <source>
        <strain evidence="2">cv. HFTH1</strain>
        <tissue evidence="1">Young leaf</tissue>
    </source>
</reference>
<evidence type="ECO:0000313" key="2">
    <source>
        <dbReference type="Proteomes" id="UP000290289"/>
    </source>
</evidence>
<keyword evidence="2" id="KW-1185">Reference proteome</keyword>
<dbReference type="AlphaFoldDB" id="A0A498KF94"/>